<evidence type="ECO:0000313" key="4">
    <source>
        <dbReference type="Proteomes" id="UP001296776"/>
    </source>
</evidence>
<dbReference type="Pfam" id="PF01593">
    <property type="entry name" value="Amino_oxidase"/>
    <property type="match status" value="1"/>
</dbReference>
<proteinExistence type="predicted"/>
<evidence type="ECO:0000313" key="3">
    <source>
        <dbReference type="EMBL" id="MBK1704738.1"/>
    </source>
</evidence>
<dbReference type="Gene3D" id="3.30.70.1990">
    <property type="match status" value="1"/>
</dbReference>
<dbReference type="InterPro" id="IPR002937">
    <property type="entry name" value="Amino_oxidase"/>
</dbReference>
<dbReference type="InterPro" id="IPR050464">
    <property type="entry name" value="Zeta_carotene_desat/Oxidored"/>
</dbReference>
<evidence type="ECO:0000259" key="2">
    <source>
        <dbReference type="Pfam" id="PF01593"/>
    </source>
</evidence>
<dbReference type="InterPro" id="IPR036188">
    <property type="entry name" value="FAD/NAD-bd_sf"/>
</dbReference>
<dbReference type="PANTHER" id="PTHR42923">
    <property type="entry name" value="PROTOPORPHYRINOGEN OXIDASE"/>
    <property type="match status" value="1"/>
</dbReference>
<accession>A0AAJ0U3Q8</accession>
<dbReference type="AlphaFoldDB" id="A0AAJ0U3Q8"/>
<feature type="region of interest" description="Disordered" evidence="1">
    <location>
        <begin position="425"/>
        <end position="451"/>
    </location>
</feature>
<reference evidence="3" key="2">
    <citation type="journal article" date="2020" name="Microorganisms">
        <title>Osmotic Adaptation and Compatible Solute Biosynthesis of Phototrophic Bacteria as Revealed from Genome Analyses.</title>
        <authorList>
            <person name="Imhoff J.F."/>
            <person name="Rahn T."/>
            <person name="Kunzel S."/>
            <person name="Keller A."/>
            <person name="Neulinger S.C."/>
        </authorList>
    </citation>
    <scope>NUCLEOTIDE SEQUENCE</scope>
    <source>
        <strain evidence="3">DSM 11080</strain>
    </source>
</reference>
<dbReference type="FunFam" id="1.10.405.20:FF:000001">
    <property type="entry name" value="Amine oxidase"/>
    <property type="match status" value="1"/>
</dbReference>
<organism evidence="3 4">
    <name type="scientific">Halochromatium glycolicum</name>
    <dbReference type="NCBI Taxonomy" id="85075"/>
    <lineage>
        <taxon>Bacteria</taxon>
        <taxon>Pseudomonadati</taxon>
        <taxon>Pseudomonadota</taxon>
        <taxon>Gammaproteobacteria</taxon>
        <taxon>Chromatiales</taxon>
        <taxon>Chromatiaceae</taxon>
        <taxon>Halochromatium</taxon>
    </lineage>
</organism>
<gene>
    <name evidence="3" type="ORF">CKO40_09355</name>
</gene>
<dbReference type="Gene3D" id="3.50.50.60">
    <property type="entry name" value="FAD/NAD(P)-binding domain"/>
    <property type="match status" value="1"/>
</dbReference>
<feature type="domain" description="Amine oxidase" evidence="2">
    <location>
        <begin position="12"/>
        <end position="355"/>
    </location>
</feature>
<comment type="caution">
    <text evidence="3">The sequence shown here is derived from an EMBL/GenBank/DDBJ whole genome shotgun (WGS) entry which is preliminary data.</text>
</comment>
<dbReference type="EMBL" id="NRSJ01000013">
    <property type="protein sequence ID" value="MBK1704738.1"/>
    <property type="molecule type" value="Genomic_DNA"/>
</dbReference>
<reference evidence="3" key="1">
    <citation type="submission" date="2017-08" db="EMBL/GenBank/DDBJ databases">
        <authorList>
            <person name="Imhoff J.F."/>
            <person name="Rahn T."/>
            <person name="Kuenzel S."/>
            <person name="Neulinger S.C."/>
        </authorList>
    </citation>
    <scope>NUCLEOTIDE SEQUENCE</scope>
    <source>
        <strain evidence="3">DSM 11080</strain>
    </source>
</reference>
<sequence>MRRQIAVIGSGIAGLASAWLIGRSHDVTLIERNDYVGGHTHTIDCDEDGRSVPVDTGFIVYNVANYPLLTRLFEVLGVATREGDMSFSASIGPGAIEYSGDSLNTLFAQRRNLLDPRFLRMAADIVRFNRRCKRMLRCGGFNGLSVGELIKRERMSDGFRDHFLLPMAAAIWSCPTRTMLDFPAESLARFFNNHGLLNLIDRPLWRTVTGGSARYVERLLDEIGRERVKLDAARSLRRTGQGVDITLASGEQMQFDDAVLACHADQALALLEQPNEAERELLGRFRYQPNRTFLHTDTALMPRRRQVWSSWNYLSQVNQDGSQAVSVTYWMNRLQGLETEREYLVSLNPLSPPRAEHIIAEMTYDHPVFVQAAMDAQPRLAALQGRDRVWFCGSYFGYGFHEDALASAVEMAAHLGVETGILTDSLPDQASIPRPQRTGNPATTTPAGSTV</sequence>
<keyword evidence="4" id="KW-1185">Reference proteome</keyword>
<feature type="compositionally biased region" description="Polar residues" evidence="1">
    <location>
        <begin position="437"/>
        <end position="451"/>
    </location>
</feature>
<evidence type="ECO:0000256" key="1">
    <source>
        <dbReference type="SAM" id="MobiDB-lite"/>
    </source>
</evidence>
<dbReference type="PANTHER" id="PTHR42923:SF17">
    <property type="entry name" value="AMINE OXIDASE DOMAIN-CONTAINING PROTEIN"/>
    <property type="match status" value="1"/>
</dbReference>
<dbReference type="SUPFAM" id="SSF51905">
    <property type="entry name" value="FAD/NAD(P)-binding domain"/>
    <property type="match status" value="1"/>
</dbReference>
<protein>
    <submittedName>
        <fullName evidence="3">NAD/FAD-binding protein</fullName>
    </submittedName>
</protein>
<dbReference type="GO" id="GO:0016491">
    <property type="term" value="F:oxidoreductase activity"/>
    <property type="evidence" value="ECO:0007669"/>
    <property type="project" value="InterPro"/>
</dbReference>
<dbReference type="Proteomes" id="UP001296776">
    <property type="component" value="Unassembled WGS sequence"/>
</dbReference>
<name>A0AAJ0U3Q8_9GAMM</name>
<dbReference type="Gene3D" id="1.10.405.20">
    <property type="match status" value="1"/>
</dbReference>
<dbReference type="RefSeq" id="WP_200345947.1">
    <property type="nucleotide sequence ID" value="NZ_NRSJ01000013.1"/>
</dbReference>